<evidence type="ECO:0000256" key="3">
    <source>
        <dbReference type="ARBA" id="ARBA00022538"/>
    </source>
</evidence>
<keyword evidence="7" id="KW-0406">Ion transport</keyword>
<evidence type="ECO:0000256" key="5">
    <source>
        <dbReference type="ARBA" id="ARBA00022958"/>
    </source>
</evidence>
<keyword evidence="4 10" id="KW-0812">Transmembrane</keyword>
<dbReference type="PANTHER" id="PTHR32468">
    <property type="entry name" value="CATION/H + ANTIPORTER"/>
    <property type="match status" value="1"/>
</dbReference>
<evidence type="ECO:0000256" key="1">
    <source>
        <dbReference type="ARBA" id="ARBA00004141"/>
    </source>
</evidence>
<dbReference type="Pfam" id="PF00999">
    <property type="entry name" value="Na_H_Exchanger"/>
    <property type="match status" value="1"/>
</dbReference>
<dbReference type="InterPro" id="IPR006153">
    <property type="entry name" value="Cation/H_exchanger_TM"/>
</dbReference>
<feature type="domain" description="Cation/H+ exchanger transmembrane" evidence="11">
    <location>
        <begin position="45"/>
        <end position="424"/>
    </location>
</feature>
<feature type="transmembrane region" description="Helical" evidence="10">
    <location>
        <begin position="344"/>
        <end position="368"/>
    </location>
</feature>
<evidence type="ECO:0000313" key="14">
    <source>
        <dbReference type="EMBL" id="PIA51007.1"/>
    </source>
</evidence>
<dbReference type="Proteomes" id="UP000230069">
    <property type="component" value="Unassembled WGS sequence"/>
</dbReference>
<feature type="transmembrane region" description="Helical" evidence="10">
    <location>
        <begin position="56"/>
        <end position="75"/>
    </location>
</feature>
<evidence type="ECO:0000256" key="8">
    <source>
        <dbReference type="ARBA" id="ARBA00023136"/>
    </source>
</evidence>
<dbReference type="InterPro" id="IPR038770">
    <property type="entry name" value="Na+/solute_symporter_sf"/>
</dbReference>
<evidence type="ECO:0000259" key="11">
    <source>
        <dbReference type="Pfam" id="PF00999"/>
    </source>
</evidence>
<proteinExistence type="inferred from homology"/>
<organism evidence="14 15">
    <name type="scientific">Aquilegia coerulea</name>
    <name type="common">Rocky mountain columbine</name>
    <dbReference type="NCBI Taxonomy" id="218851"/>
    <lineage>
        <taxon>Eukaryota</taxon>
        <taxon>Viridiplantae</taxon>
        <taxon>Streptophyta</taxon>
        <taxon>Embryophyta</taxon>
        <taxon>Tracheophyta</taxon>
        <taxon>Spermatophyta</taxon>
        <taxon>Magnoliopsida</taxon>
        <taxon>Ranunculales</taxon>
        <taxon>Ranunculaceae</taxon>
        <taxon>Thalictroideae</taxon>
        <taxon>Aquilegia</taxon>
    </lineage>
</organism>
<dbReference type="AlphaFoldDB" id="A0A2G5E642"/>
<keyword evidence="8 10" id="KW-0472">Membrane</keyword>
<feature type="transmembrane region" description="Helical" evidence="10">
    <location>
        <begin position="30"/>
        <end position="49"/>
    </location>
</feature>
<dbReference type="InterPro" id="IPR057290">
    <property type="entry name" value="CHX17_C"/>
</dbReference>
<keyword evidence="6 10" id="KW-1133">Transmembrane helix</keyword>
<feature type="domain" description="Cation/H(+) antiporter central" evidence="12">
    <location>
        <begin position="486"/>
        <end position="609"/>
    </location>
</feature>
<sequence length="779" mass="87114">MDELQNVTSCISIYSINSKGLFKGDNPLNYSIPILLLQSFLASFTAIVTSVILKPLGIPVMVSQILAGALLGPTFLGQINDNVLKIFPTRSFQVLHLYAFVGLIFQLFVIGVQMDPMMVLKTGRKALIIGISVVVFPLIFAITCAYIISRTIAVNYDVSKSLVKVGAIESLSSFSVIACYLIQLNILHTEFSRIAFSSSMISGFISAFLAGAFIVYEDSGHNGEVLALILFMYLLLLVVVVCLLGPLIRWIIKMVPNGQPIKEGYLSFVLIGVLLLTLLCKYVNLRVVFAPIVVGLMIPSGPPLGSALVERLNFLNTWMIMPIFYTEHATFMTNLFGVEPMTAFFIQLVIVIGWTGKFIGAFLPALFYNMSYKDAVLLGLTMNAQGFIEITMFKAMYIYQFITLDCYKVMVISMVVVTGVTAPLIRYMHRSSMKYKIHNRRTIQHSEPNAELRVLACIYEEENVPAIIHLLKATNPSKESPIKVSVVHFVELVGRATPLLISHKFQRKASFATAVSQRIIKVFKHYEDNNKGRVTVLPYTVVSPYASMDNDACMLAFQKRTSLIILPFHKQLATGTFESGIKMVNCNILDKAPCSVGVLIDRGLLGGINYVFKNWLSYHVAVIFLGGADDREALAYGERMSEHPTIELTVFRFLTSLNKASETMERIFDDEMVSDFRERTAYSRHVTYIEEEVEEGVEVIKVIASMKDSYELILMGRRHDAKSQIILDLTDWNKCSELGTMGDIFTTSDYGGNATLLVIQQQTNFSRVSKKLSNDCEYR</sequence>
<keyword evidence="3" id="KW-0633">Potassium transport</keyword>
<feature type="transmembrane region" description="Helical" evidence="10">
    <location>
        <begin position="126"/>
        <end position="149"/>
    </location>
</feature>
<keyword evidence="5" id="KW-0630">Potassium</keyword>
<accession>A0A2G5E642</accession>
<dbReference type="GO" id="GO:0006885">
    <property type="term" value="P:regulation of pH"/>
    <property type="evidence" value="ECO:0007669"/>
    <property type="project" value="TreeGrafter"/>
</dbReference>
<feature type="transmembrane region" description="Helical" evidence="10">
    <location>
        <begin position="161"/>
        <end position="182"/>
    </location>
</feature>
<dbReference type="InParanoid" id="A0A2G5E642"/>
<comment type="subcellular location">
    <subcellularLocation>
        <location evidence="1">Membrane</location>
        <topology evidence="1">Multi-pass membrane protein</topology>
    </subcellularLocation>
</comment>
<gene>
    <name evidence="14" type="ORF">AQUCO_01100073v1</name>
</gene>
<dbReference type="EMBL" id="KZ305028">
    <property type="protein sequence ID" value="PIA51007.1"/>
    <property type="molecule type" value="Genomic_DNA"/>
</dbReference>
<dbReference type="GO" id="GO:1902600">
    <property type="term" value="P:proton transmembrane transport"/>
    <property type="evidence" value="ECO:0007669"/>
    <property type="project" value="InterPro"/>
</dbReference>
<protein>
    <submittedName>
        <fullName evidence="14">Uncharacterized protein</fullName>
    </submittedName>
</protein>
<dbReference type="PANTHER" id="PTHR32468:SF114">
    <property type="entry name" value="CATION_H+ EXCHANGER DOMAIN-CONTAINING PROTEIN"/>
    <property type="match status" value="1"/>
</dbReference>
<dbReference type="InterPro" id="IPR057291">
    <property type="entry name" value="CHX17_2nd"/>
</dbReference>
<feature type="transmembrane region" description="Helical" evidence="10">
    <location>
        <begin position="409"/>
        <end position="428"/>
    </location>
</feature>
<evidence type="ECO:0000259" key="13">
    <source>
        <dbReference type="Pfam" id="PF23259"/>
    </source>
</evidence>
<feature type="transmembrane region" description="Helical" evidence="10">
    <location>
        <begin position="290"/>
        <end position="309"/>
    </location>
</feature>
<comment type="similarity">
    <text evidence="9">Belongs to the monovalent cation:proton antiporter 2 (CPA2) transporter (TC 2.A.37) family. CHX (TC 2.A.37.4) subfamily.</text>
</comment>
<dbReference type="OrthoDB" id="1868135at2759"/>
<reference evidence="14 15" key="1">
    <citation type="submission" date="2017-09" db="EMBL/GenBank/DDBJ databases">
        <title>WGS assembly of Aquilegia coerulea Goldsmith.</title>
        <authorList>
            <person name="Hodges S."/>
            <person name="Kramer E."/>
            <person name="Nordborg M."/>
            <person name="Tomkins J."/>
            <person name="Borevitz J."/>
            <person name="Derieg N."/>
            <person name="Yan J."/>
            <person name="Mihaltcheva S."/>
            <person name="Hayes R.D."/>
            <person name="Rokhsar D."/>
        </authorList>
    </citation>
    <scope>NUCLEOTIDE SEQUENCE [LARGE SCALE GENOMIC DNA]</scope>
    <source>
        <strain evidence="15">cv. Goldsmith</strain>
    </source>
</reference>
<dbReference type="GO" id="GO:0015297">
    <property type="term" value="F:antiporter activity"/>
    <property type="evidence" value="ECO:0007669"/>
    <property type="project" value="InterPro"/>
</dbReference>
<feature type="transmembrane region" description="Helical" evidence="10">
    <location>
        <begin position="375"/>
        <end position="397"/>
    </location>
</feature>
<dbReference type="GO" id="GO:0006813">
    <property type="term" value="P:potassium ion transport"/>
    <property type="evidence" value="ECO:0007669"/>
    <property type="project" value="UniProtKB-KW"/>
</dbReference>
<evidence type="ECO:0000259" key="12">
    <source>
        <dbReference type="Pfam" id="PF23256"/>
    </source>
</evidence>
<feature type="transmembrane region" description="Helical" evidence="10">
    <location>
        <begin position="318"/>
        <end position="338"/>
    </location>
</feature>
<dbReference type="Pfam" id="PF23256">
    <property type="entry name" value="CHX17_2nd"/>
    <property type="match status" value="1"/>
</dbReference>
<feature type="transmembrane region" description="Helical" evidence="10">
    <location>
        <begin position="228"/>
        <end position="252"/>
    </location>
</feature>
<feature type="transmembrane region" description="Helical" evidence="10">
    <location>
        <begin position="95"/>
        <end position="114"/>
    </location>
</feature>
<evidence type="ECO:0000256" key="7">
    <source>
        <dbReference type="ARBA" id="ARBA00023065"/>
    </source>
</evidence>
<dbReference type="GO" id="GO:0012505">
    <property type="term" value="C:endomembrane system"/>
    <property type="evidence" value="ECO:0007669"/>
    <property type="project" value="TreeGrafter"/>
</dbReference>
<name>A0A2G5E642_AQUCA</name>
<dbReference type="Pfam" id="PF23259">
    <property type="entry name" value="CHX17_C"/>
    <property type="match status" value="1"/>
</dbReference>
<dbReference type="Gene3D" id="1.20.1530.20">
    <property type="match status" value="1"/>
</dbReference>
<feature type="transmembrane region" description="Helical" evidence="10">
    <location>
        <begin position="264"/>
        <end position="284"/>
    </location>
</feature>
<feature type="domain" description="Cation/H(+) antiporter C-terminal" evidence="13">
    <location>
        <begin position="618"/>
        <end position="763"/>
    </location>
</feature>
<evidence type="ECO:0000313" key="15">
    <source>
        <dbReference type="Proteomes" id="UP000230069"/>
    </source>
</evidence>
<evidence type="ECO:0000256" key="10">
    <source>
        <dbReference type="SAM" id="Phobius"/>
    </source>
</evidence>
<evidence type="ECO:0000256" key="2">
    <source>
        <dbReference type="ARBA" id="ARBA00022448"/>
    </source>
</evidence>
<evidence type="ECO:0000256" key="6">
    <source>
        <dbReference type="ARBA" id="ARBA00022989"/>
    </source>
</evidence>
<keyword evidence="2" id="KW-0813">Transport</keyword>
<keyword evidence="15" id="KW-1185">Reference proteome</keyword>
<feature type="transmembrane region" description="Helical" evidence="10">
    <location>
        <begin position="194"/>
        <end position="216"/>
    </location>
</feature>
<dbReference type="GO" id="GO:0016020">
    <property type="term" value="C:membrane"/>
    <property type="evidence" value="ECO:0007669"/>
    <property type="project" value="UniProtKB-SubCell"/>
</dbReference>
<evidence type="ECO:0000256" key="9">
    <source>
        <dbReference type="ARBA" id="ARBA00038341"/>
    </source>
</evidence>
<evidence type="ECO:0000256" key="4">
    <source>
        <dbReference type="ARBA" id="ARBA00022692"/>
    </source>
</evidence>
<dbReference type="InterPro" id="IPR050794">
    <property type="entry name" value="CPA2_transporter"/>
</dbReference>